<name>A0A1H0S627_9PSEU</name>
<proteinExistence type="inferred from homology"/>
<evidence type="ECO:0000256" key="5">
    <source>
        <dbReference type="PIRSR" id="PIRSR000446-1"/>
    </source>
</evidence>
<keyword evidence="8" id="KW-1185">Reference proteome</keyword>
<dbReference type="PIRSF" id="PIRSF000446">
    <property type="entry name" value="Mct"/>
    <property type="match status" value="1"/>
</dbReference>
<reference evidence="8" key="1">
    <citation type="submission" date="2016-10" db="EMBL/GenBank/DDBJ databases">
        <authorList>
            <person name="Varghese N."/>
            <person name="Submissions S."/>
        </authorList>
    </citation>
    <scope>NUCLEOTIDE SEQUENCE [LARGE SCALE GENOMIC DNA]</scope>
    <source>
        <strain evidence="8">CGMCC 4.6609</strain>
    </source>
</reference>
<protein>
    <recommendedName>
        <fullName evidence="4">Malonyl CoA-acyl carrier protein transacylase</fullName>
        <ecNumber evidence="4">2.3.1.39</ecNumber>
    </recommendedName>
</protein>
<evidence type="ECO:0000259" key="6">
    <source>
        <dbReference type="SMART" id="SM00827"/>
    </source>
</evidence>
<dbReference type="SUPFAM" id="SSF52151">
    <property type="entry name" value="FabD/lysophospholipase-like"/>
    <property type="match status" value="1"/>
</dbReference>
<dbReference type="InterPro" id="IPR001227">
    <property type="entry name" value="Ac_transferase_dom_sf"/>
</dbReference>
<gene>
    <name evidence="7" type="ORF">SAMN05421507_107249</name>
</gene>
<comment type="catalytic activity">
    <reaction evidence="3 4">
        <text>holo-[ACP] + malonyl-CoA = malonyl-[ACP] + CoA</text>
        <dbReference type="Rhea" id="RHEA:41792"/>
        <dbReference type="Rhea" id="RHEA-COMP:9623"/>
        <dbReference type="Rhea" id="RHEA-COMP:9685"/>
        <dbReference type="ChEBI" id="CHEBI:57287"/>
        <dbReference type="ChEBI" id="CHEBI:57384"/>
        <dbReference type="ChEBI" id="CHEBI:64479"/>
        <dbReference type="ChEBI" id="CHEBI:78449"/>
        <dbReference type="EC" id="2.3.1.39"/>
    </reaction>
</comment>
<dbReference type="PANTHER" id="PTHR42681:SF1">
    <property type="entry name" value="MALONYL-COA-ACYL CARRIER PROTEIN TRANSACYLASE, MITOCHONDRIAL"/>
    <property type="match status" value="1"/>
</dbReference>
<evidence type="ECO:0000256" key="2">
    <source>
        <dbReference type="ARBA" id="ARBA00023315"/>
    </source>
</evidence>
<dbReference type="PANTHER" id="PTHR42681">
    <property type="entry name" value="MALONYL-COA-ACYL CARRIER PROTEIN TRANSACYLASE, MITOCHONDRIAL"/>
    <property type="match status" value="1"/>
</dbReference>
<evidence type="ECO:0000256" key="1">
    <source>
        <dbReference type="ARBA" id="ARBA00022679"/>
    </source>
</evidence>
<dbReference type="SUPFAM" id="SSF55048">
    <property type="entry name" value="Probable ACP-binding domain of malonyl-CoA ACP transacylase"/>
    <property type="match status" value="1"/>
</dbReference>
<dbReference type="InterPro" id="IPR016036">
    <property type="entry name" value="Malonyl_transacylase_ACP-bd"/>
</dbReference>
<keyword evidence="1 4" id="KW-0808">Transferase</keyword>
<dbReference type="GO" id="GO:0004314">
    <property type="term" value="F:[acyl-carrier-protein] S-malonyltransferase activity"/>
    <property type="evidence" value="ECO:0007669"/>
    <property type="project" value="UniProtKB-EC"/>
</dbReference>
<dbReference type="InterPro" id="IPR014043">
    <property type="entry name" value="Acyl_transferase_dom"/>
</dbReference>
<sequence length="292" mass="31199">MTVVFLFPGQGVQRQNMGVELFARFPDLTGAAAATLGYDLRELCADEKRLAQTRYTQPATYVVSALALRAAREDGLSPDVALGHSLGEYNALEAAGVFGFLEGLELVRLRAEITSQAAVGAMTAVQGLAEETVCEALGDPRLRGVEAVNFNSPTQTVLAGPESALASAEQRMRDLGAADVRRLAITGAFHSSHMREAAADFGARLERFSFEEPAIPVVSNLTARPHSAADVAGSLVRHVHSPVRWHQSVTWVVENFQDVSFHQPGVSQVLVRMLRQIPAAANLLSAATGGAR</sequence>
<dbReference type="STRING" id="641025.SAMN05421507_107249"/>
<feature type="domain" description="Malonyl-CoA:ACP transacylase (MAT)" evidence="6">
    <location>
        <begin position="6"/>
        <end position="291"/>
    </location>
</feature>
<evidence type="ECO:0000313" key="7">
    <source>
        <dbReference type="EMBL" id="SDP37180.1"/>
    </source>
</evidence>
<dbReference type="Proteomes" id="UP000199691">
    <property type="component" value="Unassembled WGS sequence"/>
</dbReference>
<dbReference type="GO" id="GO:0006633">
    <property type="term" value="P:fatty acid biosynthetic process"/>
    <property type="evidence" value="ECO:0007669"/>
    <property type="project" value="TreeGrafter"/>
</dbReference>
<dbReference type="Gene3D" id="3.40.366.10">
    <property type="entry name" value="Malonyl-Coenzyme A Acyl Carrier Protein, domain 2"/>
    <property type="match status" value="1"/>
</dbReference>
<dbReference type="InterPro" id="IPR016035">
    <property type="entry name" value="Acyl_Trfase/lysoPLipase"/>
</dbReference>
<dbReference type="GO" id="GO:0005829">
    <property type="term" value="C:cytosol"/>
    <property type="evidence" value="ECO:0007669"/>
    <property type="project" value="TreeGrafter"/>
</dbReference>
<feature type="active site" evidence="5">
    <location>
        <position position="190"/>
    </location>
</feature>
<dbReference type="EC" id="2.3.1.39" evidence="4"/>
<dbReference type="InterPro" id="IPR024925">
    <property type="entry name" value="Malonyl_CoA-ACP_transAc"/>
</dbReference>
<dbReference type="InterPro" id="IPR050858">
    <property type="entry name" value="Mal-CoA-ACP_Trans/PKS_FabD"/>
</dbReference>
<evidence type="ECO:0000256" key="3">
    <source>
        <dbReference type="ARBA" id="ARBA00048462"/>
    </source>
</evidence>
<dbReference type="EMBL" id="FNIX01000007">
    <property type="protein sequence ID" value="SDP37180.1"/>
    <property type="molecule type" value="Genomic_DNA"/>
</dbReference>
<feature type="active site" evidence="5">
    <location>
        <position position="85"/>
    </location>
</feature>
<accession>A0A1H0S627</accession>
<dbReference type="SMART" id="SM00827">
    <property type="entry name" value="PKS_AT"/>
    <property type="match status" value="1"/>
</dbReference>
<comment type="similarity">
    <text evidence="4">Belongs to the fabD family.</text>
</comment>
<dbReference type="AlphaFoldDB" id="A0A1H0S627"/>
<evidence type="ECO:0000256" key="4">
    <source>
        <dbReference type="PIRNR" id="PIRNR000446"/>
    </source>
</evidence>
<dbReference type="Pfam" id="PF00698">
    <property type="entry name" value="Acyl_transf_1"/>
    <property type="match status" value="1"/>
</dbReference>
<keyword evidence="2 4" id="KW-0012">Acyltransferase</keyword>
<dbReference type="OrthoDB" id="3543921at2"/>
<organism evidence="7 8">
    <name type="scientific">Lentzea jiangxiensis</name>
    <dbReference type="NCBI Taxonomy" id="641025"/>
    <lineage>
        <taxon>Bacteria</taxon>
        <taxon>Bacillati</taxon>
        <taxon>Actinomycetota</taxon>
        <taxon>Actinomycetes</taxon>
        <taxon>Pseudonocardiales</taxon>
        <taxon>Pseudonocardiaceae</taxon>
        <taxon>Lentzea</taxon>
    </lineage>
</organism>
<dbReference type="RefSeq" id="WP_090099139.1">
    <property type="nucleotide sequence ID" value="NZ_FNIX01000007.1"/>
</dbReference>
<evidence type="ECO:0000313" key="8">
    <source>
        <dbReference type="Proteomes" id="UP000199691"/>
    </source>
</evidence>
<dbReference type="Gene3D" id="3.30.70.250">
    <property type="entry name" value="Malonyl-CoA ACP transacylase, ACP-binding"/>
    <property type="match status" value="1"/>
</dbReference>